<name>A0A1J4JLZ6_9EUKA</name>
<dbReference type="OrthoDB" id="10594071at2759"/>
<feature type="transmembrane region" description="Helical" evidence="5">
    <location>
        <begin position="198"/>
        <end position="217"/>
    </location>
</feature>
<evidence type="ECO:0000259" key="6">
    <source>
        <dbReference type="Pfam" id="PF06664"/>
    </source>
</evidence>
<dbReference type="InterPro" id="IPR047843">
    <property type="entry name" value="WLS-like_TM"/>
</dbReference>
<evidence type="ECO:0000313" key="8">
    <source>
        <dbReference type="Proteomes" id="UP000179807"/>
    </source>
</evidence>
<dbReference type="RefSeq" id="XP_068352584.1">
    <property type="nucleotide sequence ID" value="XM_068494250.1"/>
</dbReference>
<feature type="transmembrane region" description="Helical" evidence="5">
    <location>
        <begin position="398"/>
        <end position="419"/>
    </location>
</feature>
<dbReference type="Pfam" id="PF06664">
    <property type="entry name" value="WLS-like_TM"/>
    <property type="match status" value="1"/>
</dbReference>
<protein>
    <recommendedName>
        <fullName evidence="6">Wntless-like transmembrane domain-containing protein</fullName>
    </recommendedName>
</protein>
<feature type="transmembrane region" description="Helical" evidence="5">
    <location>
        <begin position="296"/>
        <end position="319"/>
    </location>
</feature>
<reference evidence="7" key="1">
    <citation type="submission" date="2016-10" db="EMBL/GenBank/DDBJ databases">
        <authorList>
            <person name="Benchimol M."/>
            <person name="Almeida L.G."/>
            <person name="Vasconcelos A.T."/>
            <person name="Perreira-Neves A."/>
            <person name="Rosa I.A."/>
            <person name="Tasca T."/>
            <person name="Bogo M.R."/>
            <person name="de Souza W."/>
        </authorList>
    </citation>
    <scope>NUCLEOTIDE SEQUENCE [LARGE SCALE GENOMIC DNA]</scope>
    <source>
        <strain evidence="7">K</strain>
    </source>
</reference>
<proteinExistence type="predicted"/>
<evidence type="ECO:0000256" key="1">
    <source>
        <dbReference type="ARBA" id="ARBA00004141"/>
    </source>
</evidence>
<feature type="transmembrane region" description="Helical" evidence="5">
    <location>
        <begin position="264"/>
        <end position="284"/>
    </location>
</feature>
<dbReference type="VEuPathDB" id="TrichDB:TRFO_08376"/>
<dbReference type="AlphaFoldDB" id="A0A1J4JLZ6"/>
<feature type="transmembrane region" description="Helical" evidence="5">
    <location>
        <begin position="339"/>
        <end position="356"/>
    </location>
</feature>
<comment type="subcellular location">
    <subcellularLocation>
        <location evidence="1">Membrane</location>
        <topology evidence="1">Multi-pass membrane protein</topology>
    </subcellularLocation>
</comment>
<dbReference type="InterPro" id="IPR040416">
    <property type="entry name" value="TMEM181"/>
</dbReference>
<keyword evidence="8" id="KW-1185">Reference proteome</keyword>
<keyword evidence="3 5" id="KW-1133">Transmembrane helix</keyword>
<sequence length="452" mass="51221">MTDEQVGSKLEPLGLTSETDGSVSRRIEAMTRRQIFSTVFIYGVCSIVILVCLVFGPPYYISQSMFFQPNQTSTSSTRRYKFEFTGLHFFNDFLTCELKLNKSGVVLAGNRFNLSVYFMSTMTLGSRTVEEINQPIQHLTVTIPEGSDISNPIRIFSTGIVKFDQLKGFATLKFPQHMVMGGEFIWSFADPAHSMVQLFLRLVFFLISIIIFIRLILSDFDFHHSHIAMRLMFILDIFLIIGSDPLYVLTYFSSSYIIKLYDCVVSFLLLVSVGFTAFSVLLMTGLKHRDITFRWILVRFIPFLFAFVIFAAGSGYAVILTDRDPMSKINNVTKALDTSRMVLIAIYALCLGYGCYVFQSDVPNEKSAFVIMAILFFCVTVTSELMNALEPFLGSDFAIQLFSLFSCAVYILFFNFLNWPVDSSIVMRNEVDEDDGDNNVIEEALNANVVEI</sequence>
<feature type="transmembrane region" description="Helical" evidence="5">
    <location>
        <begin position="368"/>
        <end position="386"/>
    </location>
</feature>
<dbReference type="Proteomes" id="UP000179807">
    <property type="component" value="Unassembled WGS sequence"/>
</dbReference>
<dbReference type="PANTHER" id="PTHR31918">
    <property type="entry name" value="TRANSMEMBRANE PROTEIN 181"/>
    <property type="match status" value="1"/>
</dbReference>
<keyword evidence="4 5" id="KW-0472">Membrane</keyword>
<dbReference type="EMBL" id="MLAK01001004">
    <property type="protein sequence ID" value="OHS99447.1"/>
    <property type="molecule type" value="Genomic_DNA"/>
</dbReference>
<keyword evidence="2 5" id="KW-0812">Transmembrane</keyword>
<feature type="transmembrane region" description="Helical" evidence="5">
    <location>
        <begin position="35"/>
        <end position="56"/>
    </location>
</feature>
<gene>
    <name evidence="7" type="ORF">TRFO_08376</name>
</gene>
<dbReference type="PANTHER" id="PTHR31918:SF1">
    <property type="entry name" value="TRANSMEMBRANE PROTEIN 181"/>
    <property type="match status" value="1"/>
</dbReference>
<evidence type="ECO:0000256" key="2">
    <source>
        <dbReference type="ARBA" id="ARBA00022692"/>
    </source>
</evidence>
<feature type="domain" description="Wntless-like transmembrane" evidence="6">
    <location>
        <begin position="191"/>
        <end position="420"/>
    </location>
</feature>
<evidence type="ECO:0000256" key="4">
    <source>
        <dbReference type="ARBA" id="ARBA00023136"/>
    </source>
</evidence>
<accession>A0A1J4JLZ6</accession>
<evidence type="ECO:0000256" key="5">
    <source>
        <dbReference type="SAM" id="Phobius"/>
    </source>
</evidence>
<feature type="transmembrane region" description="Helical" evidence="5">
    <location>
        <begin position="229"/>
        <end position="252"/>
    </location>
</feature>
<evidence type="ECO:0000256" key="3">
    <source>
        <dbReference type="ARBA" id="ARBA00022989"/>
    </source>
</evidence>
<dbReference type="GO" id="GO:0015643">
    <property type="term" value="F:toxic substance binding"/>
    <property type="evidence" value="ECO:0007669"/>
    <property type="project" value="InterPro"/>
</dbReference>
<evidence type="ECO:0000313" key="7">
    <source>
        <dbReference type="EMBL" id="OHS99447.1"/>
    </source>
</evidence>
<dbReference type="GeneID" id="94828954"/>
<dbReference type="GO" id="GO:0016020">
    <property type="term" value="C:membrane"/>
    <property type="evidence" value="ECO:0007669"/>
    <property type="project" value="UniProtKB-SubCell"/>
</dbReference>
<organism evidence="7 8">
    <name type="scientific">Tritrichomonas foetus</name>
    <dbReference type="NCBI Taxonomy" id="1144522"/>
    <lineage>
        <taxon>Eukaryota</taxon>
        <taxon>Metamonada</taxon>
        <taxon>Parabasalia</taxon>
        <taxon>Tritrichomonadida</taxon>
        <taxon>Tritrichomonadidae</taxon>
        <taxon>Tritrichomonas</taxon>
    </lineage>
</organism>
<comment type="caution">
    <text evidence="7">The sequence shown here is derived from an EMBL/GenBank/DDBJ whole genome shotgun (WGS) entry which is preliminary data.</text>
</comment>